<feature type="compositionally biased region" description="Basic and acidic residues" evidence="1">
    <location>
        <begin position="134"/>
        <end position="148"/>
    </location>
</feature>
<sequence length="307" mass="31591">MGSFESLHARTYIAVRRTVHVSTWYKEFETARFLLIVKKGAGLDSVVHTASRPIPPSVPLSFARTEAAGIGLDGRDRLAAGAQTLRGVRGGAGRAGGARVRDPVLPAAGGAALLHGRAAVQLQDFRRGASGVRARGDGDRRVGDDGGRDGAVPPAGGGTRQVLVPHAGAVAQVPRGHDGRRGRVRLRGGARGGGHVQGVRGAPAGGVARARGGDAAHGVAQAERGARPGRRRRRGEGRYRQAGGDYDGHGSEPERHEARLGPSAVEGEVAHKGDAEDDREGDGVGGVFAGGYGGDLGDAVQILSRIF</sequence>
<feature type="region of interest" description="Disordered" evidence="1">
    <location>
        <begin position="130"/>
        <end position="158"/>
    </location>
</feature>
<accession>R7QCJ5</accession>
<gene>
    <name evidence="2" type="ORF">CHC_T00004166001</name>
</gene>
<dbReference type="AlphaFoldDB" id="R7QCJ5"/>
<keyword evidence="3" id="KW-1185">Reference proteome</keyword>
<evidence type="ECO:0000256" key="1">
    <source>
        <dbReference type="SAM" id="MobiDB-lite"/>
    </source>
</evidence>
<feature type="compositionally biased region" description="Basic and acidic residues" evidence="1">
    <location>
        <begin position="246"/>
        <end position="259"/>
    </location>
</feature>
<dbReference type="EMBL" id="HG001747">
    <property type="protein sequence ID" value="CDF35799.1"/>
    <property type="molecule type" value="Genomic_DNA"/>
</dbReference>
<evidence type="ECO:0000313" key="2">
    <source>
        <dbReference type="EMBL" id="CDF35799.1"/>
    </source>
</evidence>
<evidence type="ECO:0000313" key="3">
    <source>
        <dbReference type="Proteomes" id="UP000012073"/>
    </source>
</evidence>
<reference evidence="3" key="1">
    <citation type="journal article" date="2013" name="Proc. Natl. Acad. Sci. U.S.A.">
        <title>Genome structure and metabolic features in the red seaweed Chondrus crispus shed light on evolution of the Archaeplastida.</title>
        <authorList>
            <person name="Collen J."/>
            <person name="Porcel B."/>
            <person name="Carre W."/>
            <person name="Ball S.G."/>
            <person name="Chaparro C."/>
            <person name="Tonon T."/>
            <person name="Barbeyron T."/>
            <person name="Michel G."/>
            <person name="Noel B."/>
            <person name="Valentin K."/>
            <person name="Elias M."/>
            <person name="Artiguenave F."/>
            <person name="Arun A."/>
            <person name="Aury J.M."/>
            <person name="Barbosa-Neto J.F."/>
            <person name="Bothwell J.H."/>
            <person name="Bouget F.Y."/>
            <person name="Brillet L."/>
            <person name="Cabello-Hurtado F."/>
            <person name="Capella-Gutierrez S."/>
            <person name="Charrier B."/>
            <person name="Cladiere L."/>
            <person name="Cock J.M."/>
            <person name="Coelho S.M."/>
            <person name="Colleoni C."/>
            <person name="Czjzek M."/>
            <person name="Da Silva C."/>
            <person name="Delage L."/>
            <person name="Denoeud F."/>
            <person name="Deschamps P."/>
            <person name="Dittami S.M."/>
            <person name="Gabaldon T."/>
            <person name="Gachon C.M."/>
            <person name="Groisillier A."/>
            <person name="Herve C."/>
            <person name="Jabbari K."/>
            <person name="Katinka M."/>
            <person name="Kloareg B."/>
            <person name="Kowalczyk N."/>
            <person name="Labadie K."/>
            <person name="Leblanc C."/>
            <person name="Lopez P.J."/>
            <person name="McLachlan D.H."/>
            <person name="Meslet-Cladiere L."/>
            <person name="Moustafa A."/>
            <person name="Nehr Z."/>
            <person name="Nyvall Collen P."/>
            <person name="Panaud O."/>
            <person name="Partensky F."/>
            <person name="Poulain J."/>
            <person name="Rensing S.A."/>
            <person name="Rousvoal S."/>
            <person name="Samson G."/>
            <person name="Symeonidi A."/>
            <person name="Weissenbach J."/>
            <person name="Zambounis A."/>
            <person name="Wincker P."/>
            <person name="Boyen C."/>
        </authorList>
    </citation>
    <scope>NUCLEOTIDE SEQUENCE [LARGE SCALE GENOMIC DNA]</scope>
    <source>
        <strain evidence="3">cv. Stackhouse</strain>
    </source>
</reference>
<dbReference type="Gramene" id="CDF35799">
    <property type="protein sequence ID" value="CDF35799"/>
    <property type="gene ID" value="CHC_T00004166001"/>
</dbReference>
<dbReference type="Proteomes" id="UP000012073">
    <property type="component" value="Unassembled WGS sequence"/>
</dbReference>
<dbReference type="OMA" id="HAECCIA"/>
<dbReference type="RefSeq" id="XP_005715618.1">
    <property type="nucleotide sequence ID" value="XM_005715561.1"/>
</dbReference>
<feature type="compositionally biased region" description="Low complexity" evidence="1">
    <location>
        <begin position="197"/>
        <end position="210"/>
    </location>
</feature>
<protein>
    <submittedName>
        <fullName evidence="2">Uncharacterized protein</fullName>
    </submittedName>
</protein>
<feature type="region of interest" description="Disordered" evidence="1">
    <location>
        <begin position="173"/>
        <end position="286"/>
    </location>
</feature>
<name>R7QCJ5_CHOCR</name>
<organism evidence="2 3">
    <name type="scientific">Chondrus crispus</name>
    <name type="common">Carrageen Irish moss</name>
    <name type="synonym">Polymorpha crispa</name>
    <dbReference type="NCBI Taxonomy" id="2769"/>
    <lineage>
        <taxon>Eukaryota</taxon>
        <taxon>Rhodophyta</taxon>
        <taxon>Florideophyceae</taxon>
        <taxon>Rhodymeniophycidae</taxon>
        <taxon>Gigartinales</taxon>
        <taxon>Gigartinaceae</taxon>
        <taxon>Chondrus</taxon>
    </lineage>
</organism>
<proteinExistence type="predicted"/>
<dbReference type="KEGG" id="ccp:CHC_T00004166001"/>
<dbReference type="GeneID" id="17323331"/>